<dbReference type="EMBL" id="LGLN01000054">
    <property type="protein sequence ID" value="KPC30177.1"/>
    <property type="molecule type" value="Genomic_DNA"/>
</dbReference>
<sequence length="52" mass="5603">MLIEQCVLDDELAYGRRKSPNIEFAVTAADGTYGQIAGQGNHELLRIIGLAA</sequence>
<proteinExistence type="predicted"/>
<dbReference type="Proteomes" id="UP000037891">
    <property type="component" value="Unassembled WGS sequence"/>
</dbReference>
<reference evidence="1 2" key="1">
    <citation type="submission" date="2015-07" db="EMBL/GenBank/DDBJ databases">
        <authorList>
            <person name="Noorani M."/>
        </authorList>
    </citation>
    <scope>NUCLEOTIDE SEQUENCE [LARGE SCALE GENOMIC DNA]</scope>
    <source>
        <strain evidence="1 2">0788_9</strain>
    </source>
</reference>
<dbReference type="AlphaFoldDB" id="A0A0N0GF89"/>
<comment type="caution">
    <text evidence="1">The sequence shown here is derived from an EMBL/GenBank/DDBJ whole genome shotgun (WGS) entry which is preliminary data.</text>
</comment>
<name>A0A0N0GF89_PSESX</name>
<evidence type="ECO:0000313" key="1">
    <source>
        <dbReference type="EMBL" id="KPC30177.1"/>
    </source>
</evidence>
<reference evidence="1 2" key="2">
    <citation type="submission" date="2015-10" db="EMBL/GenBank/DDBJ databases">
        <title>Comparative genomics and high-throughput reverse genetic screens identify a new phytobacterial MAMP and an Arabidopsis receptor required for immune elicitation.</title>
        <authorList>
            <person name="Mott G.A."/>
            <person name="Thakur S."/>
            <person name="Wang P.W."/>
            <person name="Desveaux D."/>
            <person name="Guttman D.S."/>
        </authorList>
    </citation>
    <scope>NUCLEOTIDE SEQUENCE [LARGE SCALE GENOMIC DNA]</scope>
    <source>
        <strain evidence="1 2">0788_9</strain>
    </source>
</reference>
<protein>
    <submittedName>
        <fullName evidence="1">Uncharacterized protein</fullName>
    </submittedName>
</protein>
<organism evidence="1 2">
    <name type="scientific">Pseudomonas syringae pv. cilantro</name>
    <dbReference type="NCBI Taxonomy" id="81035"/>
    <lineage>
        <taxon>Bacteria</taxon>
        <taxon>Pseudomonadati</taxon>
        <taxon>Pseudomonadota</taxon>
        <taxon>Gammaproteobacteria</taxon>
        <taxon>Pseudomonadales</taxon>
        <taxon>Pseudomonadaceae</taxon>
        <taxon>Pseudomonas</taxon>
        <taxon>Pseudomonas syringae</taxon>
    </lineage>
</organism>
<evidence type="ECO:0000313" key="2">
    <source>
        <dbReference type="Proteomes" id="UP000037891"/>
    </source>
</evidence>
<gene>
    <name evidence="1" type="ORF">ABJ99_1568</name>
</gene>
<accession>A0A0N0GF89</accession>